<proteinExistence type="predicted"/>
<accession>A0A0J6FIP9</accession>
<name>A0A0J6FIP9_COCPO</name>
<gene>
    <name evidence="2" type="ORF">CPAG_05038</name>
</gene>
<dbReference type="AlphaFoldDB" id="A0A0J6FIP9"/>
<evidence type="ECO:0000256" key="1">
    <source>
        <dbReference type="SAM" id="MobiDB-lite"/>
    </source>
</evidence>
<evidence type="ECO:0000313" key="3">
    <source>
        <dbReference type="Proteomes" id="UP000054567"/>
    </source>
</evidence>
<organism evidence="2 3">
    <name type="scientific">Coccidioides posadasii RMSCC 3488</name>
    <dbReference type="NCBI Taxonomy" id="454284"/>
    <lineage>
        <taxon>Eukaryota</taxon>
        <taxon>Fungi</taxon>
        <taxon>Dikarya</taxon>
        <taxon>Ascomycota</taxon>
        <taxon>Pezizomycotina</taxon>
        <taxon>Eurotiomycetes</taxon>
        <taxon>Eurotiomycetidae</taxon>
        <taxon>Onygenales</taxon>
        <taxon>Onygenaceae</taxon>
        <taxon>Coccidioides</taxon>
    </lineage>
</organism>
<reference evidence="3" key="3">
    <citation type="journal article" date="2010" name="Genome Res.">
        <title>Population genomic sequencing of Coccidioides fungi reveals recent hybridization and transposon control.</title>
        <authorList>
            <person name="Neafsey D.E."/>
            <person name="Barker B.M."/>
            <person name="Sharpton T.J."/>
            <person name="Stajich J.E."/>
            <person name="Park D.J."/>
            <person name="Whiston E."/>
            <person name="Hung C.-Y."/>
            <person name="McMahan C."/>
            <person name="White J."/>
            <person name="Sykes S."/>
            <person name="Heiman D."/>
            <person name="Young S."/>
            <person name="Zeng Q."/>
            <person name="Abouelleil A."/>
            <person name="Aftuck L."/>
            <person name="Bessette D."/>
            <person name="Brown A."/>
            <person name="FitzGerald M."/>
            <person name="Lui A."/>
            <person name="Macdonald J.P."/>
            <person name="Priest M."/>
            <person name="Orbach M.J."/>
            <person name="Galgiani J.N."/>
            <person name="Kirkland T.N."/>
            <person name="Cole G.T."/>
            <person name="Birren B.W."/>
            <person name="Henn M.R."/>
            <person name="Taylor J.W."/>
            <person name="Rounsley S.D."/>
        </authorList>
    </citation>
    <scope>NUCLEOTIDE SEQUENCE [LARGE SCALE GENOMIC DNA]</scope>
    <source>
        <strain evidence="3">RMSCC 3488</strain>
    </source>
</reference>
<evidence type="ECO:0000313" key="2">
    <source>
        <dbReference type="EMBL" id="KMM68714.1"/>
    </source>
</evidence>
<reference evidence="2 3" key="1">
    <citation type="submission" date="2007-06" db="EMBL/GenBank/DDBJ databases">
        <title>The Genome Sequence of Coccidioides posadasii RMSCC_3488.</title>
        <authorList>
            <consortium name="Coccidioides Genome Resources Consortium"/>
            <consortium name="The Broad Institute Genome Sequencing Platform"/>
            <person name="Henn M.R."/>
            <person name="Sykes S."/>
            <person name="Young S."/>
            <person name="Jaffe D."/>
            <person name="Berlin A."/>
            <person name="Alvarez P."/>
            <person name="Butler J."/>
            <person name="Gnerre S."/>
            <person name="Grabherr M."/>
            <person name="Mauceli E."/>
            <person name="Brockman W."/>
            <person name="Kodira C."/>
            <person name="Alvarado L."/>
            <person name="Zeng Q."/>
            <person name="Crawford M."/>
            <person name="Antoine C."/>
            <person name="Devon K."/>
            <person name="Galgiani J."/>
            <person name="Orsborn K."/>
            <person name="Lewis M.L."/>
            <person name="Nusbaum C."/>
            <person name="Galagan J."/>
            <person name="Birren B."/>
        </authorList>
    </citation>
    <scope>NUCLEOTIDE SEQUENCE [LARGE SCALE GENOMIC DNA]</scope>
    <source>
        <strain evidence="2 3">RMSCC 3488</strain>
    </source>
</reference>
<reference evidence="3" key="2">
    <citation type="journal article" date="2009" name="Genome Res.">
        <title>Comparative genomic analyses of the human fungal pathogens Coccidioides and their relatives.</title>
        <authorList>
            <person name="Sharpton T.J."/>
            <person name="Stajich J.E."/>
            <person name="Rounsley S.D."/>
            <person name="Gardner M.J."/>
            <person name="Wortman J.R."/>
            <person name="Jordar V.S."/>
            <person name="Maiti R."/>
            <person name="Kodira C.D."/>
            <person name="Neafsey D.E."/>
            <person name="Zeng Q."/>
            <person name="Hung C.-Y."/>
            <person name="McMahan C."/>
            <person name="Muszewska A."/>
            <person name="Grynberg M."/>
            <person name="Mandel M.A."/>
            <person name="Kellner E.M."/>
            <person name="Barker B.M."/>
            <person name="Galgiani J.N."/>
            <person name="Orbach M.J."/>
            <person name="Kirkland T.N."/>
            <person name="Cole G.T."/>
            <person name="Henn M.R."/>
            <person name="Birren B.W."/>
            <person name="Taylor J.W."/>
        </authorList>
    </citation>
    <scope>NUCLEOTIDE SEQUENCE [LARGE SCALE GENOMIC DNA]</scope>
    <source>
        <strain evidence="3">RMSCC 3488</strain>
    </source>
</reference>
<protein>
    <submittedName>
        <fullName evidence="2">Uncharacterized protein</fullName>
    </submittedName>
</protein>
<sequence length="115" mass="12508">MDDAGGRISSLGWQGSVPSLHMINYPVPSLPQEIENRLQGGDAVLGPGSHGITPDSRSDRMSDTVPSLQRPRDDVAALRHLRCNARSSCLHSPLMGTNAAADEDQVNCWCLETWR</sequence>
<dbReference type="VEuPathDB" id="FungiDB:CPAG_05038"/>
<dbReference type="Proteomes" id="UP000054567">
    <property type="component" value="Unassembled WGS sequence"/>
</dbReference>
<feature type="region of interest" description="Disordered" evidence="1">
    <location>
        <begin position="40"/>
        <end position="71"/>
    </location>
</feature>
<dbReference type="EMBL" id="DS268111">
    <property type="protein sequence ID" value="KMM68714.1"/>
    <property type="molecule type" value="Genomic_DNA"/>
</dbReference>